<sequence>MVGDLDYLFMHLAFGCFCSEHFVSHVALSLISVCSEFILDLFYMPCSSPNTAPHRESLTIYQFKVPSTLFGKIMGVLSATGGGDGSEVVMRVF</sequence>
<evidence type="ECO:0000313" key="2">
    <source>
        <dbReference type="Proteomes" id="UP000290289"/>
    </source>
</evidence>
<evidence type="ECO:0000313" key="1">
    <source>
        <dbReference type="EMBL" id="RXI00919.1"/>
    </source>
</evidence>
<reference evidence="1 2" key="1">
    <citation type="submission" date="2018-10" db="EMBL/GenBank/DDBJ databases">
        <title>A high-quality apple genome assembly.</title>
        <authorList>
            <person name="Hu J."/>
        </authorList>
    </citation>
    <scope>NUCLEOTIDE SEQUENCE [LARGE SCALE GENOMIC DNA]</scope>
    <source>
        <strain evidence="2">cv. HFTH1</strain>
        <tissue evidence="1">Young leaf</tissue>
    </source>
</reference>
<proteinExistence type="predicted"/>
<dbReference type="Proteomes" id="UP000290289">
    <property type="component" value="Chromosome 4"/>
</dbReference>
<keyword evidence="2" id="KW-1185">Reference proteome</keyword>
<dbReference type="EMBL" id="RDQH01000330">
    <property type="protein sequence ID" value="RXI00919.1"/>
    <property type="molecule type" value="Genomic_DNA"/>
</dbReference>
<gene>
    <name evidence="1" type="ORF">DVH24_001153</name>
</gene>
<organism evidence="1 2">
    <name type="scientific">Malus domestica</name>
    <name type="common">Apple</name>
    <name type="synonym">Pyrus malus</name>
    <dbReference type="NCBI Taxonomy" id="3750"/>
    <lineage>
        <taxon>Eukaryota</taxon>
        <taxon>Viridiplantae</taxon>
        <taxon>Streptophyta</taxon>
        <taxon>Embryophyta</taxon>
        <taxon>Tracheophyta</taxon>
        <taxon>Spermatophyta</taxon>
        <taxon>Magnoliopsida</taxon>
        <taxon>eudicotyledons</taxon>
        <taxon>Gunneridae</taxon>
        <taxon>Pentapetalae</taxon>
        <taxon>rosids</taxon>
        <taxon>fabids</taxon>
        <taxon>Rosales</taxon>
        <taxon>Rosaceae</taxon>
        <taxon>Amygdaloideae</taxon>
        <taxon>Maleae</taxon>
        <taxon>Malus</taxon>
    </lineage>
</organism>
<name>A0A498JYG0_MALDO</name>
<dbReference type="AlphaFoldDB" id="A0A498JYG0"/>
<protein>
    <submittedName>
        <fullName evidence="1">Uncharacterized protein</fullName>
    </submittedName>
</protein>
<accession>A0A498JYG0</accession>
<comment type="caution">
    <text evidence="1">The sequence shown here is derived from an EMBL/GenBank/DDBJ whole genome shotgun (WGS) entry which is preliminary data.</text>
</comment>